<feature type="region of interest" description="Disordered" evidence="2">
    <location>
        <begin position="210"/>
        <end position="239"/>
    </location>
</feature>
<evidence type="ECO:0000259" key="3">
    <source>
        <dbReference type="Pfam" id="PF11250"/>
    </source>
</evidence>
<accession>A0A833VD28</accession>
<evidence type="ECO:0000256" key="1">
    <source>
        <dbReference type="ARBA" id="ARBA00008690"/>
    </source>
</evidence>
<comment type="similarity">
    <text evidence="1">Belongs to the fantastic four family.</text>
</comment>
<dbReference type="OrthoDB" id="1303570at2759"/>
<feature type="domain" description="FAF" evidence="3">
    <location>
        <begin position="119"/>
        <end position="172"/>
    </location>
</feature>
<comment type="caution">
    <text evidence="4">The sequence shown here is derived from an EMBL/GenBank/DDBJ whole genome shotgun (WGS) entry which is preliminary data.</text>
</comment>
<dbReference type="PANTHER" id="PTHR33155">
    <property type="entry name" value="FANTASTIC FOUR-LIKE PROTEIN (DUF3049)"/>
    <property type="match status" value="1"/>
</dbReference>
<dbReference type="Proteomes" id="UP000623129">
    <property type="component" value="Unassembled WGS sequence"/>
</dbReference>
<dbReference type="InterPro" id="IPR046431">
    <property type="entry name" value="FAF_dom"/>
</dbReference>
<feature type="compositionally biased region" description="Acidic residues" evidence="2">
    <location>
        <begin position="213"/>
        <end position="239"/>
    </location>
</feature>
<organism evidence="4 5">
    <name type="scientific">Carex littledalei</name>
    <dbReference type="NCBI Taxonomy" id="544730"/>
    <lineage>
        <taxon>Eukaryota</taxon>
        <taxon>Viridiplantae</taxon>
        <taxon>Streptophyta</taxon>
        <taxon>Embryophyta</taxon>
        <taxon>Tracheophyta</taxon>
        <taxon>Spermatophyta</taxon>
        <taxon>Magnoliopsida</taxon>
        <taxon>Liliopsida</taxon>
        <taxon>Poales</taxon>
        <taxon>Cyperaceae</taxon>
        <taxon>Cyperoideae</taxon>
        <taxon>Cariceae</taxon>
        <taxon>Carex</taxon>
        <taxon>Carex subgen. Euthyceras</taxon>
    </lineage>
</organism>
<evidence type="ECO:0000313" key="5">
    <source>
        <dbReference type="Proteomes" id="UP000623129"/>
    </source>
</evidence>
<dbReference type="Pfam" id="PF11250">
    <property type="entry name" value="FAF"/>
    <property type="match status" value="1"/>
</dbReference>
<dbReference type="AlphaFoldDB" id="A0A833VD28"/>
<name>A0A833VD28_9POAL</name>
<gene>
    <name evidence="4" type="ORF">FCM35_KLT14253</name>
</gene>
<dbReference type="EMBL" id="SWLB01000027">
    <property type="protein sequence ID" value="KAF3321000.1"/>
    <property type="molecule type" value="Genomic_DNA"/>
</dbReference>
<keyword evidence="5" id="KW-1185">Reference proteome</keyword>
<reference evidence="4" key="1">
    <citation type="submission" date="2020-01" db="EMBL/GenBank/DDBJ databases">
        <title>Genome sequence of Kobresia littledalei, the first chromosome-level genome in the family Cyperaceae.</title>
        <authorList>
            <person name="Qu G."/>
        </authorList>
    </citation>
    <scope>NUCLEOTIDE SEQUENCE</scope>
    <source>
        <strain evidence="4">C.B.Clarke</strain>
        <tissue evidence="4">Leaf</tissue>
    </source>
</reference>
<sequence length="376" mass="41396">MPALSQVDIWAVIQSEFDTSAPKISKELPPPYVHPLVRRSSQLMSQKSLQICTENLGSETGAEYSSDESNFFSSDDESDESEFTLTNNDSKMRNYVVESKDLMTVNYHGCGGSSGGRTFPPPLPSIARRDGRPCVRMQPHRQDGRLVVQAVPVRSNTYLHANRLDGRLRLSFIDCASRATTTETTDKQKVLPAIEKEVEKQISLEEVEKAVTEEEEVGAGEGEEESFLEEEEEEEEEVEVVERRTVIEVKVGSTQNVRVHRSSLVINKFLGSTPDAVLATEAASLSHPMPPSSPPKRAAAATAATSAAAAVVAAASSSVTTDKEMAYGSYGYNGGDTKLLFTSRRRDKEELLSSVRRCRELRRPLFIWEPCCVATS</sequence>
<dbReference type="InterPro" id="IPR021410">
    <property type="entry name" value="FAF"/>
</dbReference>
<protein>
    <submittedName>
        <fullName evidence="4">Protein FAF-like</fullName>
    </submittedName>
</protein>
<feature type="region of interest" description="Disordered" evidence="2">
    <location>
        <begin position="59"/>
        <end position="84"/>
    </location>
</feature>
<evidence type="ECO:0000313" key="4">
    <source>
        <dbReference type="EMBL" id="KAF3321000.1"/>
    </source>
</evidence>
<evidence type="ECO:0000256" key="2">
    <source>
        <dbReference type="SAM" id="MobiDB-lite"/>
    </source>
</evidence>
<proteinExistence type="inferred from homology"/>
<dbReference type="PANTHER" id="PTHR33155:SF3">
    <property type="entry name" value="PROTEIN FAF-LIKE, CHLOROPLASTIC"/>
    <property type="match status" value="1"/>
</dbReference>